<gene>
    <name evidence="1" type="ORF">A3K86_18965</name>
</gene>
<dbReference type="EMBL" id="LVHF01000033">
    <property type="protein sequence ID" value="OAN11055.1"/>
    <property type="molecule type" value="Genomic_DNA"/>
</dbReference>
<dbReference type="STRING" id="858640.A3K86_18965"/>
<dbReference type="AlphaFoldDB" id="A0A178K284"/>
<comment type="caution">
    <text evidence="1">The sequence shown here is derived from an EMBL/GenBank/DDBJ whole genome shotgun (WGS) entry which is preliminary data.</text>
</comment>
<keyword evidence="2" id="KW-1185">Reference proteome</keyword>
<dbReference type="NCBIfam" id="TIGR03353">
    <property type="entry name" value="VI_chp_4"/>
    <property type="match status" value="1"/>
</dbReference>
<dbReference type="OrthoDB" id="9775333at2"/>
<organism evidence="1 2">
    <name type="scientific">Photobacterium jeanii</name>
    <dbReference type="NCBI Taxonomy" id="858640"/>
    <lineage>
        <taxon>Bacteria</taxon>
        <taxon>Pseudomonadati</taxon>
        <taxon>Pseudomonadota</taxon>
        <taxon>Gammaproteobacteria</taxon>
        <taxon>Vibrionales</taxon>
        <taxon>Vibrionaceae</taxon>
        <taxon>Photobacterium</taxon>
    </lineage>
</organism>
<evidence type="ECO:0000313" key="2">
    <source>
        <dbReference type="Proteomes" id="UP000078503"/>
    </source>
</evidence>
<name>A0A178K284_9GAMM</name>
<proteinExistence type="predicted"/>
<dbReference type="Pfam" id="PF05936">
    <property type="entry name" value="T6SS_VasE"/>
    <property type="match status" value="1"/>
</dbReference>
<accession>A0A178K284</accession>
<sequence>MSNWERVAWCEGMFLRPQHFQQQERYLLNESSNFASQLTAFPWGVVDLELDHSLLAQTTIALKNAQVVMPDSRVVMAPQRDQLPEPLIIDKSVKNKVVVLAVPVEKANNTTISTADNKQITRYRYKDQTVVDNSGELGEEVLQLASLVVELKLDNDRLTGYYTLPIARIIEVTNEGNIILDEHFIPPTLNAQRNANIHGLLSDLVGKIKLRADTLAGRLNQSQGNATSIADFLMLQTLNRYEPTLKHLAAIEGTHPEAVCRLLYGMAGELSTYSNSRKRPAELPTYAHSGLSDVFAQLKQHLQLCLSTVLEQTAVQIQIEMTKFGIHIAQVPDKKLLSSSQFVLAVKSDLEPEDLRKRFPSQVKIGPVEHIRDLVNNQLPGIAVDVLPVAPRQIPYHAGYHYFQLDKSNEYWARLMASGGIAIHLSGHYPSLNLQCWAVNQ</sequence>
<dbReference type="RefSeq" id="WP_068335081.1">
    <property type="nucleotide sequence ID" value="NZ_LVHF01000033.1"/>
</dbReference>
<protein>
    <submittedName>
        <fullName evidence="1">Type VI secretion protein</fullName>
    </submittedName>
</protein>
<dbReference type="Proteomes" id="UP000078503">
    <property type="component" value="Unassembled WGS sequence"/>
</dbReference>
<dbReference type="InterPro" id="IPR010263">
    <property type="entry name" value="T6SS_TssK"/>
</dbReference>
<evidence type="ECO:0000313" key="1">
    <source>
        <dbReference type="EMBL" id="OAN11055.1"/>
    </source>
</evidence>
<reference evidence="1 2" key="1">
    <citation type="submission" date="2016-03" db="EMBL/GenBank/DDBJ databases">
        <title>Photobacterium proteolyticum sp. nov. a protease producing bacterium isolated from ocean sediments of Laizhou Bay.</title>
        <authorList>
            <person name="Li Y."/>
        </authorList>
    </citation>
    <scope>NUCLEOTIDE SEQUENCE [LARGE SCALE GENOMIC DNA]</scope>
    <source>
        <strain evidence="1 2">R-40508</strain>
    </source>
</reference>
<dbReference type="PANTHER" id="PTHR35566">
    <property type="entry name" value="BLR3599 PROTEIN"/>
    <property type="match status" value="1"/>
</dbReference>
<dbReference type="PANTHER" id="PTHR35566:SF1">
    <property type="entry name" value="TYPE VI SECRETION SYSTEM BASEPLATE COMPONENT TSSK1"/>
    <property type="match status" value="1"/>
</dbReference>